<evidence type="ECO:0000313" key="2">
    <source>
        <dbReference type="Proteomes" id="UP001165296"/>
    </source>
</evidence>
<gene>
    <name evidence="1" type="ORF">LGH74_24665</name>
</gene>
<evidence type="ECO:0000313" key="1">
    <source>
        <dbReference type="EMBL" id="MCB2411204.1"/>
    </source>
</evidence>
<comment type="caution">
    <text evidence="1">The sequence shown here is derived from an EMBL/GenBank/DDBJ whole genome shotgun (WGS) entry which is preliminary data.</text>
</comment>
<protein>
    <submittedName>
        <fullName evidence="1">Uncharacterized protein</fullName>
    </submittedName>
</protein>
<accession>A0ABS8AZH0</accession>
<name>A0ABS8AZH0_9BACT</name>
<sequence length="107" mass="11981">MRSKWKFYITVLATVLLAGLAESVFNALTYNDQRYCYLKAQLPKNRELAAICGPNASISALPSHSIYLDSAIYNTNANGPWGEAYVKATFIRHGQSWVLKSTIISHR</sequence>
<proteinExistence type="predicted"/>
<dbReference type="EMBL" id="JAJADR010000016">
    <property type="protein sequence ID" value="MCB2411204.1"/>
    <property type="molecule type" value="Genomic_DNA"/>
</dbReference>
<organism evidence="1 2">
    <name type="scientific">Hymenobacter lucidus</name>
    <dbReference type="NCBI Taxonomy" id="2880930"/>
    <lineage>
        <taxon>Bacteria</taxon>
        <taxon>Pseudomonadati</taxon>
        <taxon>Bacteroidota</taxon>
        <taxon>Cytophagia</taxon>
        <taxon>Cytophagales</taxon>
        <taxon>Hymenobacteraceae</taxon>
        <taxon>Hymenobacter</taxon>
    </lineage>
</organism>
<reference evidence="1" key="1">
    <citation type="submission" date="2021-10" db="EMBL/GenBank/DDBJ databases">
        <authorList>
            <person name="Dean J.D."/>
            <person name="Kim M.K."/>
            <person name="Newey C.N."/>
            <person name="Stoker T.S."/>
            <person name="Thompson D.W."/>
            <person name="Grose J.H."/>
        </authorList>
    </citation>
    <scope>NUCLEOTIDE SEQUENCE</scope>
    <source>
        <strain evidence="1">BT178</strain>
    </source>
</reference>
<dbReference type="RefSeq" id="WP_226180830.1">
    <property type="nucleotide sequence ID" value="NZ_JAJADR010000016.1"/>
</dbReference>
<keyword evidence="2" id="KW-1185">Reference proteome</keyword>
<dbReference type="Proteomes" id="UP001165296">
    <property type="component" value="Unassembled WGS sequence"/>
</dbReference>